<evidence type="ECO:0000256" key="9">
    <source>
        <dbReference type="ARBA" id="ARBA00023125"/>
    </source>
</evidence>
<dbReference type="PROSITE" id="PS51437">
    <property type="entry name" value="CG_1"/>
    <property type="match status" value="1"/>
</dbReference>
<dbReference type="SMART" id="SM00248">
    <property type="entry name" value="ANK"/>
    <property type="match status" value="2"/>
</dbReference>
<evidence type="ECO:0000256" key="13">
    <source>
        <dbReference type="PROSITE-ProRule" id="PRU00023"/>
    </source>
</evidence>
<gene>
    <name evidence="16" type="ORF">RHGRI_033254</name>
</gene>
<reference evidence="16" key="1">
    <citation type="submission" date="2020-08" db="EMBL/GenBank/DDBJ databases">
        <title>Plant Genome Project.</title>
        <authorList>
            <person name="Zhang R.-G."/>
        </authorList>
    </citation>
    <scope>NUCLEOTIDE SEQUENCE</scope>
    <source>
        <strain evidence="16">WSP0</strain>
        <tissue evidence="16">Leaf</tissue>
    </source>
</reference>
<keyword evidence="10" id="KW-0010">Activator</keyword>
<dbReference type="PROSITE" id="PS50297">
    <property type="entry name" value="ANK_REP_REGION"/>
    <property type="match status" value="1"/>
</dbReference>
<comment type="caution">
    <text evidence="16">The sequence shown here is derived from an EMBL/GenBank/DDBJ whole genome shotgun (WGS) entry which is preliminary data.</text>
</comment>
<sequence length="1118" mass="125215">MTQSGYNLHDLVQEAKTRWLKPAEVFFILQNHTEDQLTHEPARKPTSGSLFLFNKRVLRFFRKDGHSWRKKKDGRTVGEAHERLKVGNVEALNCYYAHGEENPLFQRRSYWMLDPTYEHIVLVHYRDIGESHIVGAIGANLRFGIDISSCIHELQGRHSSGSTSLSPESPSTLSQSPSSYSAQHPGSLTEISELNEPYQSPGSIEVSSDAVVKTKGMDHLGMIERKGEVVGTSELEVTQALRRLETQLSLTDDVVEEIGPFCNKNENSNDSEAIISDECRYMASLDELGTLMWRQHSDKMIEISFTYSLLFSTLSMDFVMLICNGGNREENPHPLAQQVMVERKDSLSWKEMLDVHTSSPGAESQERLFPISDENGIPHSRHDCLGEQERYQWINFDGYKLSKCDDSRTPDSNTNLQPSTSYKYLSSSENPLTLPASKLLSQEIEIFNFPAYSPVNNVSYSNSEYFTTFFDQGQNGMHLEADSSLTIAQEQKFTIREISPEWGYASEATKVCVMEFYITKTFLMWAVGGVGMFARHCTKDRQKAPKEQAAANLAHEMDELGLTRPVFIVGSFLCDPSEDAWTCMFGGIEVPVHMIQQGVISCLAPPHLPGKVTLCITSGNRESCSEVREFEYRDQPSSCALCDSSQKETTKSPEELLLLVRFVQMLLSDTSMQKGDDTESGIDPWGKLRAGEDSWGHVIEALLLGSWTTSSTTDWLMQELLKDKLQQWLSSRLQGEFDESGCSLSKKEQGVIHMIAGLGFEWALNSVINSGVSTNFRDINGWTALHWAAHFGREKMVAALIASGAAAGAVTDPSSLDPTGKTPASIAAKSGHKGLAGYLSEVELTSHLSSLKMEEKELSNGSADVEAEIAVNSISQSQRSFTTNEDHNSLKVTLAAVRNAGQAAARIQAAFRAHSFRRRQEKEVASDADASVDDYNILSNDIQGLSVASKLAFRNARDHNTAALSIQKKFRGWKGRKDFLAFRKKVVKIQAHVRGHQVRKQYKVICWAVGILEKVVLRWRRKGVGLRGYRHESESIDESEDEDIIKVFRKQKVEGAINKAFSRVLSMVDSPDARQQYSRVLERYQQAKAEYEGTESEVTSTSQSDITYMENEDAYQYI</sequence>
<evidence type="ECO:0000313" key="16">
    <source>
        <dbReference type="EMBL" id="KAG5520611.1"/>
    </source>
</evidence>
<evidence type="ECO:0000256" key="8">
    <source>
        <dbReference type="ARBA" id="ARBA00023043"/>
    </source>
</evidence>
<dbReference type="PANTHER" id="PTHR23335">
    <property type="entry name" value="CALMODULIN-BINDING TRANSCRIPTION ACTIVATOR CAMTA"/>
    <property type="match status" value="1"/>
</dbReference>
<dbReference type="GO" id="GO:0005516">
    <property type="term" value="F:calmodulin binding"/>
    <property type="evidence" value="ECO:0007669"/>
    <property type="project" value="UniProtKB-KW"/>
</dbReference>
<feature type="region of interest" description="Disordered" evidence="14">
    <location>
        <begin position="157"/>
        <end position="186"/>
    </location>
</feature>
<evidence type="ECO:0000256" key="11">
    <source>
        <dbReference type="ARBA" id="ARBA00023163"/>
    </source>
</evidence>
<dbReference type="Gene3D" id="1.20.5.190">
    <property type="match status" value="1"/>
</dbReference>
<keyword evidence="17" id="KW-1185">Reference proteome</keyword>
<keyword evidence="11" id="KW-0804">Transcription</keyword>
<evidence type="ECO:0000256" key="1">
    <source>
        <dbReference type="ARBA" id="ARBA00004123"/>
    </source>
</evidence>
<dbReference type="AlphaFoldDB" id="A0AAV6HWH6"/>
<comment type="similarity">
    <text evidence="2">Belongs to the CAMTA family.</text>
</comment>
<dbReference type="PANTHER" id="PTHR23335:SF1">
    <property type="entry name" value="CALMODULIN-BINDING TRANSCRIPTION ACTIVATOR, ISOFORM F"/>
    <property type="match status" value="1"/>
</dbReference>
<keyword evidence="12" id="KW-0539">Nucleus</keyword>
<evidence type="ECO:0000256" key="12">
    <source>
        <dbReference type="ARBA" id="ARBA00023242"/>
    </source>
</evidence>
<dbReference type="InterPro" id="IPR013783">
    <property type="entry name" value="Ig-like_fold"/>
</dbReference>
<feature type="compositionally biased region" description="Low complexity" evidence="14">
    <location>
        <begin position="159"/>
        <end position="181"/>
    </location>
</feature>
<dbReference type="GO" id="GO:0006357">
    <property type="term" value="P:regulation of transcription by RNA polymerase II"/>
    <property type="evidence" value="ECO:0007669"/>
    <property type="project" value="TreeGrafter"/>
</dbReference>
<keyword evidence="7" id="KW-0346">Stress response</keyword>
<dbReference type="GO" id="GO:0003712">
    <property type="term" value="F:transcription coregulator activity"/>
    <property type="evidence" value="ECO:0007669"/>
    <property type="project" value="TreeGrafter"/>
</dbReference>
<evidence type="ECO:0000256" key="3">
    <source>
        <dbReference type="ARBA" id="ARBA00022737"/>
    </source>
</evidence>
<keyword evidence="9" id="KW-0238">DNA-binding</keyword>
<keyword evidence="5" id="KW-0112">Calmodulin-binding</keyword>
<dbReference type="PROSITE" id="PS50088">
    <property type="entry name" value="ANK_REPEAT"/>
    <property type="match status" value="1"/>
</dbReference>
<dbReference type="InterPro" id="IPR027417">
    <property type="entry name" value="P-loop_NTPase"/>
</dbReference>
<dbReference type="GO" id="GO:0005634">
    <property type="term" value="C:nucleus"/>
    <property type="evidence" value="ECO:0007669"/>
    <property type="project" value="UniProtKB-SubCell"/>
</dbReference>
<keyword evidence="4" id="KW-0106">Calcium</keyword>
<keyword evidence="8 13" id="KW-0040">ANK repeat</keyword>
<organism evidence="16 17">
    <name type="scientific">Rhododendron griersonianum</name>
    <dbReference type="NCBI Taxonomy" id="479676"/>
    <lineage>
        <taxon>Eukaryota</taxon>
        <taxon>Viridiplantae</taxon>
        <taxon>Streptophyta</taxon>
        <taxon>Embryophyta</taxon>
        <taxon>Tracheophyta</taxon>
        <taxon>Spermatophyta</taxon>
        <taxon>Magnoliopsida</taxon>
        <taxon>eudicotyledons</taxon>
        <taxon>Gunneridae</taxon>
        <taxon>Pentapetalae</taxon>
        <taxon>asterids</taxon>
        <taxon>Ericales</taxon>
        <taxon>Ericaceae</taxon>
        <taxon>Ericoideae</taxon>
        <taxon>Rhodoreae</taxon>
        <taxon>Rhododendron</taxon>
    </lineage>
</organism>
<evidence type="ECO:0000256" key="14">
    <source>
        <dbReference type="SAM" id="MobiDB-lite"/>
    </source>
</evidence>
<dbReference type="Gene3D" id="1.25.40.20">
    <property type="entry name" value="Ankyrin repeat-containing domain"/>
    <property type="match status" value="1"/>
</dbReference>
<feature type="domain" description="CG-1" evidence="15">
    <location>
        <begin position="8"/>
        <end position="134"/>
    </location>
</feature>
<dbReference type="InterPro" id="IPR014756">
    <property type="entry name" value="Ig_E-set"/>
</dbReference>
<proteinExistence type="inferred from homology"/>
<dbReference type="SUPFAM" id="SSF81296">
    <property type="entry name" value="E set domains"/>
    <property type="match status" value="1"/>
</dbReference>
<dbReference type="Pfam" id="PF03859">
    <property type="entry name" value="CG-1"/>
    <property type="match status" value="1"/>
</dbReference>
<evidence type="ECO:0000256" key="2">
    <source>
        <dbReference type="ARBA" id="ARBA00008267"/>
    </source>
</evidence>
<accession>A0AAV6HWH6</accession>
<dbReference type="InterPro" id="IPR002110">
    <property type="entry name" value="Ankyrin_rpt"/>
</dbReference>
<evidence type="ECO:0000256" key="7">
    <source>
        <dbReference type="ARBA" id="ARBA00023016"/>
    </source>
</evidence>
<dbReference type="Gene3D" id="2.60.40.10">
    <property type="entry name" value="Immunoglobulins"/>
    <property type="match status" value="1"/>
</dbReference>
<name>A0AAV6HWH6_9ERIC</name>
<evidence type="ECO:0000256" key="4">
    <source>
        <dbReference type="ARBA" id="ARBA00022837"/>
    </source>
</evidence>
<dbReference type="Pfam" id="PF00612">
    <property type="entry name" value="IQ"/>
    <property type="match status" value="2"/>
</dbReference>
<dbReference type="Proteomes" id="UP000823749">
    <property type="component" value="Chromosome 12"/>
</dbReference>
<dbReference type="InterPro" id="IPR000048">
    <property type="entry name" value="IQ_motif_EF-hand-BS"/>
</dbReference>
<dbReference type="SMART" id="SM01076">
    <property type="entry name" value="CG-1"/>
    <property type="match status" value="1"/>
</dbReference>
<keyword evidence="6" id="KW-0805">Transcription regulation</keyword>
<dbReference type="CDD" id="cd23767">
    <property type="entry name" value="IQCD"/>
    <property type="match status" value="1"/>
</dbReference>
<dbReference type="InterPro" id="IPR005559">
    <property type="entry name" value="CG-1_dom"/>
</dbReference>
<dbReference type="SUPFAM" id="SSF52540">
    <property type="entry name" value="P-loop containing nucleoside triphosphate hydrolases"/>
    <property type="match status" value="1"/>
</dbReference>
<dbReference type="SUPFAM" id="SSF48403">
    <property type="entry name" value="Ankyrin repeat"/>
    <property type="match status" value="1"/>
</dbReference>
<protein>
    <recommendedName>
        <fullName evidence="15">CG-1 domain-containing protein</fullName>
    </recommendedName>
</protein>
<keyword evidence="3" id="KW-0677">Repeat</keyword>
<evidence type="ECO:0000256" key="5">
    <source>
        <dbReference type="ARBA" id="ARBA00022860"/>
    </source>
</evidence>
<comment type="subcellular location">
    <subcellularLocation>
        <location evidence="1">Nucleus</location>
    </subcellularLocation>
</comment>
<feature type="repeat" description="ANK" evidence="13">
    <location>
        <begin position="780"/>
        <end position="812"/>
    </location>
</feature>
<dbReference type="PROSITE" id="PS50096">
    <property type="entry name" value="IQ"/>
    <property type="match status" value="3"/>
</dbReference>
<dbReference type="EMBL" id="JACTNZ010000012">
    <property type="protein sequence ID" value="KAG5520611.1"/>
    <property type="molecule type" value="Genomic_DNA"/>
</dbReference>
<evidence type="ECO:0000259" key="15">
    <source>
        <dbReference type="PROSITE" id="PS51437"/>
    </source>
</evidence>
<evidence type="ECO:0000313" key="17">
    <source>
        <dbReference type="Proteomes" id="UP000823749"/>
    </source>
</evidence>
<dbReference type="GO" id="GO:0003690">
    <property type="term" value="F:double-stranded DNA binding"/>
    <property type="evidence" value="ECO:0007669"/>
    <property type="project" value="TreeGrafter"/>
</dbReference>
<dbReference type="Pfam" id="PF12796">
    <property type="entry name" value="Ank_2"/>
    <property type="match status" value="1"/>
</dbReference>
<dbReference type="SMART" id="SM00015">
    <property type="entry name" value="IQ"/>
    <property type="match status" value="3"/>
</dbReference>
<dbReference type="InterPro" id="IPR036770">
    <property type="entry name" value="Ankyrin_rpt-contain_sf"/>
</dbReference>
<evidence type="ECO:0000256" key="6">
    <source>
        <dbReference type="ARBA" id="ARBA00023015"/>
    </source>
</evidence>
<evidence type="ECO:0000256" key="10">
    <source>
        <dbReference type="ARBA" id="ARBA00023159"/>
    </source>
</evidence>
<dbReference type="FunFam" id="1.20.5.190:FF:000003">
    <property type="entry name" value="Calmodulin-binding transcription activator 2"/>
    <property type="match status" value="1"/>
</dbReference>